<protein>
    <submittedName>
        <fullName evidence="2">DegV family protein with EDD domain</fullName>
    </submittedName>
</protein>
<reference evidence="2 3" key="1">
    <citation type="submission" date="2019-03" db="EMBL/GenBank/DDBJ databases">
        <title>Genomic Encyclopedia of Type Strains, Phase IV (KMG-IV): sequencing the most valuable type-strain genomes for metagenomic binning, comparative biology and taxonomic classification.</title>
        <authorList>
            <person name="Goeker M."/>
        </authorList>
    </citation>
    <scope>NUCLEOTIDE SEQUENCE [LARGE SCALE GENOMIC DNA]</scope>
    <source>
        <strain evidence="2 3">DSM 28559</strain>
    </source>
</reference>
<organism evidence="2 3">
    <name type="scientific">Frisingicoccus caecimuris</name>
    <dbReference type="NCBI Taxonomy" id="1796636"/>
    <lineage>
        <taxon>Bacteria</taxon>
        <taxon>Bacillati</taxon>
        <taxon>Bacillota</taxon>
        <taxon>Clostridia</taxon>
        <taxon>Lachnospirales</taxon>
        <taxon>Lachnospiraceae</taxon>
        <taxon>Frisingicoccus</taxon>
    </lineage>
</organism>
<dbReference type="Proteomes" id="UP000295711">
    <property type="component" value="Unassembled WGS sequence"/>
</dbReference>
<dbReference type="GO" id="GO:0008289">
    <property type="term" value="F:lipid binding"/>
    <property type="evidence" value="ECO:0007669"/>
    <property type="project" value="UniProtKB-KW"/>
</dbReference>
<dbReference type="PANTHER" id="PTHR33434">
    <property type="entry name" value="DEGV DOMAIN-CONTAINING PROTEIN DR_1986-RELATED"/>
    <property type="match status" value="1"/>
</dbReference>
<dbReference type="InterPro" id="IPR003797">
    <property type="entry name" value="DegV"/>
</dbReference>
<dbReference type="PANTHER" id="PTHR33434:SF2">
    <property type="entry name" value="FATTY ACID-BINDING PROTEIN TM_1468"/>
    <property type="match status" value="1"/>
</dbReference>
<sequence length="279" mass="31013">MEYRIVGDSCLDLTSEMKKEGKIKIVSLTLQVDGVDFIDDDSFDQKKFIKAVADFEGCPKSSCPSPEEYKKAFGEDEVTTFCVTLSAELSGSYNSAVLGQRMVEEEFPNKKVYVFNSRSACIGETLVALKIQECAGKGASFEEIVEQVEDYIRRRETLFVLENLETLRKNGRLTGMKAALVSVLNIKPVMMGTPEGTIEQCAIGRGTKKALKKMIEEVGSRVSDFENRIFGISHCNCPERARYVKEEVEKRYPFKQIIIADTAGVGTLYANDGGIVIAF</sequence>
<dbReference type="Gene3D" id="3.30.1180.10">
    <property type="match status" value="1"/>
</dbReference>
<evidence type="ECO:0000313" key="2">
    <source>
        <dbReference type="EMBL" id="TCO85523.1"/>
    </source>
</evidence>
<dbReference type="Pfam" id="PF02645">
    <property type="entry name" value="DegV"/>
    <property type="match status" value="1"/>
</dbReference>
<name>A0A4R2LBN1_9FIRM</name>
<dbReference type="Gene3D" id="2.20.28.50">
    <property type="entry name" value="degv family protein"/>
    <property type="match status" value="1"/>
</dbReference>
<gene>
    <name evidence="2" type="ORF">EV212_103247</name>
</gene>
<keyword evidence="1" id="KW-0446">Lipid-binding</keyword>
<dbReference type="AlphaFoldDB" id="A0A4R2LBN1"/>
<dbReference type="NCBIfam" id="TIGR00762">
    <property type="entry name" value="DegV"/>
    <property type="match status" value="1"/>
</dbReference>
<comment type="caution">
    <text evidence="2">The sequence shown here is derived from an EMBL/GenBank/DDBJ whole genome shotgun (WGS) entry which is preliminary data.</text>
</comment>
<dbReference type="SUPFAM" id="SSF82549">
    <property type="entry name" value="DAK1/DegV-like"/>
    <property type="match status" value="1"/>
</dbReference>
<dbReference type="InterPro" id="IPR050270">
    <property type="entry name" value="DegV_domain_contain"/>
</dbReference>
<evidence type="ECO:0000313" key="3">
    <source>
        <dbReference type="Proteomes" id="UP000295711"/>
    </source>
</evidence>
<keyword evidence="3" id="KW-1185">Reference proteome</keyword>
<accession>A0A4R2LBN1</accession>
<proteinExistence type="predicted"/>
<dbReference type="Gene3D" id="3.40.50.10440">
    <property type="entry name" value="Dihydroxyacetone kinase, domain 1"/>
    <property type="match status" value="1"/>
</dbReference>
<dbReference type="InterPro" id="IPR043168">
    <property type="entry name" value="DegV_C"/>
</dbReference>
<dbReference type="RefSeq" id="WP_132089938.1">
    <property type="nucleotide sequence ID" value="NZ_JANKAQ010000003.1"/>
</dbReference>
<evidence type="ECO:0000256" key="1">
    <source>
        <dbReference type="ARBA" id="ARBA00023121"/>
    </source>
</evidence>
<dbReference type="EMBL" id="SLXA01000003">
    <property type="protein sequence ID" value="TCO85523.1"/>
    <property type="molecule type" value="Genomic_DNA"/>
</dbReference>
<dbReference type="PROSITE" id="PS51482">
    <property type="entry name" value="DEGV"/>
    <property type="match status" value="1"/>
</dbReference>
<dbReference type="OrthoDB" id="2138472at2"/>